<keyword evidence="2" id="KW-0378">Hydrolase</keyword>
<dbReference type="EMBL" id="ASHM01045848">
    <property type="protein sequence ID" value="PNX84206.1"/>
    <property type="molecule type" value="Genomic_DNA"/>
</dbReference>
<dbReference type="PANTHER" id="PTHR45786">
    <property type="entry name" value="DNA BINDING PROTEIN-LIKE"/>
    <property type="match status" value="1"/>
</dbReference>
<protein>
    <submittedName>
        <fullName evidence="2">Helicase-like protein</fullName>
    </submittedName>
</protein>
<organism evidence="2 3">
    <name type="scientific">Trifolium pratense</name>
    <name type="common">Red clover</name>
    <dbReference type="NCBI Taxonomy" id="57577"/>
    <lineage>
        <taxon>Eukaryota</taxon>
        <taxon>Viridiplantae</taxon>
        <taxon>Streptophyta</taxon>
        <taxon>Embryophyta</taxon>
        <taxon>Tracheophyta</taxon>
        <taxon>Spermatophyta</taxon>
        <taxon>Magnoliopsida</taxon>
        <taxon>eudicotyledons</taxon>
        <taxon>Gunneridae</taxon>
        <taxon>Pentapetalae</taxon>
        <taxon>rosids</taxon>
        <taxon>fabids</taxon>
        <taxon>Fabales</taxon>
        <taxon>Fabaceae</taxon>
        <taxon>Papilionoideae</taxon>
        <taxon>50 kb inversion clade</taxon>
        <taxon>NPAAA clade</taxon>
        <taxon>Hologalegina</taxon>
        <taxon>IRL clade</taxon>
        <taxon>Trifolieae</taxon>
        <taxon>Trifolium</taxon>
    </lineage>
</organism>
<reference evidence="2 3" key="2">
    <citation type="journal article" date="2017" name="Front. Plant Sci.">
        <title>Gene Classification and Mining of Molecular Markers Useful in Red Clover (Trifolium pratense) Breeding.</title>
        <authorList>
            <person name="Istvanek J."/>
            <person name="Dluhosova J."/>
            <person name="Dluhos P."/>
            <person name="Patkova L."/>
            <person name="Nedelnik J."/>
            <person name="Repkova J."/>
        </authorList>
    </citation>
    <scope>NUCLEOTIDE SEQUENCE [LARGE SCALE GENOMIC DNA]</scope>
    <source>
        <strain evidence="3">cv. Tatra</strain>
        <tissue evidence="2">Young leaves</tissue>
    </source>
</reference>
<dbReference type="GO" id="GO:0004386">
    <property type="term" value="F:helicase activity"/>
    <property type="evidence" value="ECO:0007669"/>
    <property type="project" value="UniProtKB-KW"/>
</dbReference>
<keyword evidence="2" id="KW-0067">ATP-binding</keyword>
<dbReference type="Pfam" id="PF14214">
    <property type="entry name" value="Helitron_like_N"/>
    <property type="match status" value="1"/>
</dbReference>
<dbReference type="STRING" id="57577.A0A2K3M0A3"/>
<dbReference type="AlphaFoldDB" id="A0A2K3M0A3"/>
<dbReference type="ExpressionAtlas" id="A0A2K3M0A3">
    <property type="expression patterns" value="baseline"/>
</dbReference>
<feature type="domain" description="Helitron helicase-like" evidence="1">
    <location>
        <begin position="333"/>
        <end position="395"/>
    </location>
</feature>
<dbReference type="PANTHER" id="PTHR45786:SF74">
    <property type="entry name" value="ATP-DEPENDENT DNA HELICASE"/>
    <property type="match status" value="1"/>
</dbReference>
<keyword evidence="2" id="KW-0547">Nucleotide-binding</keyword>
<sequence length="407" mass="47616">MSIYATSLHVTISGTDINNGEAMTDELDDNHDMANDMEEDDSDYVYFGLPECVCEYCGAKMWYDERVEKFRESTVPTFSMCCKQGRILIAPWPDLPEPLHDLYYKNDRKSKIFMEDIRSFNSMFSFTSMGGDTNNTMNNGKAPPVFIMNGENYHQIGSLLPQEGKDPKFAQLYIYDTDNEIKNRMTALGMVDDNDHLKSTLVNDLRQILDDYNPYVKTYRTIRDKLKESHAPTIKLRLLGKRNRDGRRYNLPTASEVAALIVGDFDSSDFGRDIVVEEKSGLLRRLSPFEPLYFPLQYPLLFPRGEDGYRTDIEYNDEASTSLKRNHVTHKEWIAYRLQQREINQSTIVFSRRLFQQFLVDCYSMIEYLRLKWYRDHQKDVRADMYKGLREAILRGCNGNLWMDWLS</sequence>
<dbReference type="Proteomes" id="UP000236291">
    <property type="component" value="Unassembled WGS sequence"/>
</dbReference>
<accession>A0A2K3M0A3</accession>
<gene>
    <name evidence="2" type="ORF">L195_g040262</name>
</gene>
<keyword evidence="2" id="KW-0347">Helicase</keyword>
<evidence type="ECO:0000259" key="1">
    <source>
        <dbReference type="Pfam" id="PF14214"/>
    </source>
</evidence>
<dbReference type="InterPro" id="IPR025476">
    <property type="entry name" value="Helitron_helicase-like"/>
</dbReference>
<evidence type="ECO:0000313" key="3">
    <source>
        <dbReference type="Proteomes" id="UP000236291"/>
    </source>
</evidence>
<reference evidence="2 3" key="1">
    <citation type="journal article" date="2014" name="Am. J. Bot.">
        <title>Genome assembly and annotation for red clover (Trifolium pratense; Fabaceae).</title>
        <authorList>
            <person name="Istvanek J."/>
            <person name="Jaros M."/>
            <person name="Krenek A."/>
            <person name="Repkova J."/>
        </authorList>
    </citation>
    <scope>NUCLEOTIDE SEQUENCE [LARGE SCALE GENOMIC DNA]</scope>
    <source>
        <strain evidence="3">cv. Tatra</strain>
        <tissue evidence="2">Young leaves</tissue>
    </source>
</reference>
<name>A0A2K3M0A3_TRIPR</name>
<evidence type="ECO:0000313" key="2">
    <source>
        <dbReference type="EMBL" id="PNX84206.1"/>
    </source>
</evidence>
<proteinExistence type="predicted"/>
<comment type="caution">
    <text evidence="2">The sequence shown here is derived from an EMBL/GenBank/DDBJ whole genome shotgun (WGS) entry which is preliminary data.</text>
</comment>